<evidence type="ECO:0000313" key="1">
    <source>
        <dbReference type="EMBL" id="KAF7844742.1"/>
    </source>
</evidence>
<reference evidence="1" key="1">
    <citation type="submission" date="2020-09" db="EMBL/GenBank/DDBJ databases">
        <title>Genome-Enabled Discovery of Anthraquinone Biosynthesis in Senna tora.</title>
        <authorList>
            <person name="Kang S.-H."/>
            <person name="Pandey R.P."/>
            <person name="Lee C.-M."/>
            <person name="Sim J.-S."/>
            <person name="Jeong J.-T."/>
            <person name="Choi B.-S."/>
            <person name="Jung M."/>
            <person name="Ginzburg D."/>
            <person name="Zhao K."/>
            <person name="Won S.Y."/>
            <person name="Oh T.-J."/>
            <person name="Yu Y."/>
            <person name="Kim N.-H."/>
            <person name="Lee O.R."/>
            <person name="Lee T.-H."/>
            <person name="Bashyal P."/>
            <person name="Kim T.-S."/>
            <person name="Lee W.-H."/>
            <person name="Kawkins C."/>
            <person name="Kim C.-K."/>
            <person name="Kim J.S."/>
            <person name="Ahn B.O."/>
            <person name="Rhee S.Y."/>
            <person name="Sohng J.K."/>
        </authorList>
    </citation>
    <scope>NUCLEOTIDE SEQUENCE</scope>
    <source>
        <tissue evidence="1">Leaf</tissue>
    </source>
</reference>
<sequence length="38" mass="4374">MARSPFVELWVFVLGRVYIDPFAEIVHDTINTGHNMVV</sequence>
<keyword evidence="2" id="KW-1185">Reference proteome</keyword>
<evidence type="ECO:0000313" key="2">
    <source>
        <dbReference type="Proteomes" id="UP000634136"/>
    </source>
</evidence>
<proteinExistence type="predicted"/>
<dbReference type="EMBL" id="JAAIUW010000001">
    <property type="protein sequence ID" value="KAF7844742.1"/>
    <property type="molecule type" value="Genomic_DNA"/>
</dbReference>
<comment type="caution">
    <text evidence="1">The sequence shown here is derived from an EMBL/GenBank/DDBJ whole genome shotgun (WGS) entry which is preliminary data.</text>
</comment>
<organism evidence="1 2">
    <name type="scientific">Senna tora</name>
    <dbReference type="NCBI Taxonomy" id="362788"/>
    <lineage>
        <taxon>Eukaryota</taxon>
        <taxon>Viridiplantae</taxon>
        <taxon>Streptophyta</taxon>
        <taxon>Embryophyta</taxon>
        <taxon>Tracheophyta</taxon>
        <taxon>Spermatophyta</taxon>
        <taxon>Magnoliopsida</taxon>
        <taxon>eudicotyledons</taxon>
        <taxon>Gunneridae</taxon>
        <taxon>Pentapetalae</taxon>
        <taxon>rosids</taxon>
        <taxon>fabids</taxon>
        <taxon>Fabales</taxon>
        <taxon>Fabaceae</taxon>
        <taxon>Caesalpinioideae</taxon>
        <taxon>Cassia clade</taxon>
        <taxon>Senna</taxon>
    </lineage>
</organism>
<dbReference type="Proteomes" id="UP000634136">
    <property type="component" value="Unassembled WGS sequence"/>
</dbReference>
<name>A0A835CMQ4_9FABA</name>
<accession>A0A835CMQ4</accession>
<protein>
    <submittedName>
        <fullName evidence="1">Uncharacterized protein</fullName>
    </submittedName>
</protein>
<dbReference type="AlphaFoldDB" id="A0A835CMQ4"/>
<gene>
    <name evidence="1" type="ORF">G2W53_001647</name>
</gene>